<accession>A0A317PS94</accession>
<evidence type="ECO:0000256" key="1">
    <source>
        <dbReference type="SAM" id="SignalP"/>
    </source>
</evidence>
<protein>
    <recommendedName>
        <fullName evidence="4">YpeB-like protein with protease inhibitory function</fullName>
    </recommendedName>
</protein>
<evidence type="ECO:0000313" key="3">
    <source>
        <dbReference type="Proteomes" id="UP000246352"/>
    </source>
</evidence>
<sequence length="80" mass="8240">MRLPLLAAGLTMSMAGAALAQSAVGGTTSTASVADLVAEGYEIKAAVPNGAKYVVFLQKDRKAYACEFVNLTASRCGEIK</sequence>
<gene>
    <name evidence="2" type="ORF">DFR52_1011033</name>
</gene>
<proteinExistence type="predicted"/>
<keyword evidence="3" id="KW-1185">Reference proteome</keyword>
<dbReference type="RefSeq" id="WP_110030781.1">
    <property type="nucleotide sequence ID" value="NZ_QGTR01000001.1"/>
</dbReference>
<keyword evidence="1" id="KW-0732">Signal</keyword>
<reference evidence="2 3" key="1">
    <citation type="submission" date="2018-05" db="EMBL/GenBank/DDBJ databases">
        <title>Genomic Encyclopedia of Type Strains, Phase IV (KMG-IV): sequencing the most valuable type-strain genomes for metagenomic binning, comparative biology and taxonomic classification.</title>
        <authorList>
            <person name="Goeker M."/>
        </authorList>
    </citation>
    <scope>NUCLEOTIDE SEQUENCE [LARGE SCALE GENOMIC DNA]</scope>
    <source>
        <strain evidence="2 3">DSM 16791</strain>
    </source>
</reference>
<dbReference type="AlphaFoldDB" id="A0A317PS94"/>
<dbReference type="OrthoDB" id="8303610at2"/>
<comment type="caution">
    <text evidence="2">The sequence shown here is derived from an EMBL/GenBank/DDBJ whole genome shotgun (WGS) entry which is preliminary data.</text>
</comment>
<evidence type="ECO:0000313" key="2">
    <source>
        <dbReference type="EMBL" id="PWW04338.1"/>
    </source>
</evidence>
<evidence type="ECO:0008006" key="4">
    <source>
        <dbReference type="Google" id="ProtNLM"/>
    </source>
</evidence>
<name>A0A317PS94_9HYPH</name>
<dbReference type="Proteomes" id="UP000246352">
    <property type="component" value="Unassembled WGS sequence"/>
</dbReference>
<organism evidence="2 3">
    <name type="scientific">Hoeflea marina</name>
    <dbReference type="NCBI Taxonomy" id="274592"/>
    <lineage>
        <taxon>Bacteria</taxon>
        <taxon>Pseudomonadati</taxon>
        <taxon>Pseudomonadota</taxon>
        <taxon>Alphaproteobacteria</taxon>
        <taxon>Hyphomicrobiales</taxon>
        <taxon>Rhizobiaceae</taxon>
        <taxon>Hoeflea</taxon>
    </lineage>
</organism>
<feature type="chain" id="PRO_5016459640" description="YpeB-like protein with protease inhibitory function" evidence="1">
    <location>
        <begin position="21"/>
        <end position="80"/>
    </location>
</feature>
<dbReference type="EMBL" id="QGTR01000001">
    <property type="protein sequence ID" value="PWW04338.1"/>
    <property type="molecule type" value="Genomic_DNA"/>
</dbReference>
<feature type="signal peptide" evidence="1">
    <location>
        <begin position="1"/>
        <end position="20"/>
    </location>
</feature>